<organism evidence="1 2">
    <name type="scientific">Cetraspora pellucida</name>
    <dbReference type="NCBI Taxonomy" id="1433469"/>
    <lineage>
        <taxon>Eukaryota</taxon>
        <taxon>Fungi</taxon>
        <taxon>Fungi incertae sedis</taxon>
        <taxon>Mucoromycota</taxon>
        <taxon>Glomeromycotina</taxon>
        <taxon>Glomeromycetes</taxon>
        <taxon>Diversisporales</taxon>
        <taxon>Gigasporaceae</taxon>
        <taxon>Cetraspora</taxon>
    </lineage>
</organism>
<dbReference type="AlphaFoldDB" id="A0A9N9A187"/>
<comment type="caution">
    <text evidence="1">The sequence shown here is derived from an EMBL/GenBank/DDBJ whole genome shotgun (WGS) entry which is preliminary data.</text>
</comment>
<protein>
    <submittedName>
        <fullName evidence="1">17289_t:CDS:1</fullName>
    </submittedName>
</protein>
<dbReference type="Proteomes" id="UP000789759">
    <property type="component" value="Unassembled WGS sequence"/>
</dbReference>
<sequence>MPSYLAYWLPRRDEGERIKGQYLEVIVICRFIIATNTVATALYKRVESGHWSGNYDQEVQNFVQTLEKVKKLVPNENSLRLEKLQSFGEGEVLEQRVMTAVEDMASLLELNALNVDTESWIDHAEENLNMLKWNVAHAVANANSEDEKLLWERLENDLKNVDLNKLSYNHPLCSGILDIDSSPISDLPETLLYSKGRYQSRGTTLETCDPPFGQWIENSENLKSITKRLLEALEGSYVCEVLAPLFSIALGDLSVKNETWRIWGDMASWPDAIQKGDSRIAYRSDLMFIAYLNDQRIDLLNMETGRPNSSKRKQEQVRLKLARLATNTMDFARTHLKQYIKKGILSNLLSIFSINVAGMLRQEKMVDYQTNLTSKFIGDDLRIYNMCMEYGIFKIAY</sequence>
<proteinExistence type="predicted"/>
<dbReference type="EMBL" id="CAJVQA010001436">
    <property type="protein sequence ID" value="CAG8514325.1"/>
    <property type="molecule type" value="Genomic_DNA"/>
</dbReference>
<reference evidence="1" key="1">
    <citation type="submission" date="2021-06" db="EMBL/GenBank/DDBJ databases">
        <authorList>
            <person name="Kallberg Y."/>
            <person name="Tangrot J."/>
            <person name="Rosling A."/>
        </authorList>
    </citation>
    <scope>NUCLEOTIDE SEQUENCE</scope>
    <source>
        <strain evidence="1">FL966</strain>
    </source>
</reference>
<accession>A0A9N9A187</accession>
<dbReference type="OrthoDB" id="2349207at2759"/>
<evidence type="ECO:0000313" key="2">
    <source>
        <dbReference type="Proteomes" id="UP000789759"/>
    </source>
</evidence>
<evidence type="ECO:0000313" key="1">
    <source>
        <dbReference type="EMBL" id="CAG8514325.1"/>
    </source>
</evidence>
<name>A0A9N9A187_9GLOM</name>
<keyword evidence="2" id="KW-1185">Reference proteome</keyword>
<gene>
    <name evidence="1" type="ORF">CPELLU_LOCUS3071</name>
</gene>